<keyword evidence="3 8" id="KW-0812">Transmembrane</keyword>
<keyword evidence="11" id="KW-0282">Flagellum</keyword>
<feature type="transmembrane region" description="Helical" evidence="8">
    <location>
        <begin position="178"/>
        <end position="201"/>
    </location>
</feature>
<feature type="transmembrane region" description="Helical" evidence="8">
    <location>
        <begin position="35"/>
        <end position="57"/>
    </location>
</feature>
<dbReference type="GO" id="GO:0005886">
    <property type="term" value="C:plasma membrane"/>
    <property type="evidence" value="ECO:0007669"/>
    <property type="project" value="UniProtKB-SubCell"/>
</dbReference>
<dbReference type="Pfam" id="PF01618">
    <property type="entry name" value="MotA_ExbB"/>
    <property type="match status" value="1"/>
</dbReference>
<keyword evidence="4" id="KW-0283">Flagellar rotation</keyword>
<dbReference type="GO" id="GO:0071978">
    <property type="term" value="P:bacterial-type flagellum-dependent swarming motility"/>
    <property type="evidence" value="ECO:0007669"/>
    <property type="project" value="InterPro"/>
</dbReference>
<dbReference type="InterPro" id="IPR047055">
    <property type="entry name" value="MotA-like"/>
</dbReference>
<sequence>MDIASIIGLTIAISSIIIGQLLHGGSLEMLLQPAAFVIVVGGTVGAVLLQVNIHTFLHGVKMLRWILRPPKHELLPLIEDIKRWSITGKRDGLMKLEPLLEETDDLFIQRGLQLIIDGTPPPKLKEILEIELSNFERFERQSIKIWEAAAGYAPTMGILGAVFGLIHAMGTLGDPSKIGGGIAIAFVATVYGVGLANLFLLPVSNKLRSINGLEISKREMLLDAFVSIASGENRRVLEDHIAAYLKHS</sequence>
<keyword evidence="11" id="KW-0966">Cell projection</keyword>
<keyword evidence="12" id="KW-1185">Reference proteome</keyword>
<dbReference type="InterPro" id="IPR046786">
    <property type="entry name" value="MotA_N"/>
</dbReference>
<dbReference type="PANTHER" id="PTHR30433">
    <property type="entry name" value="CHEMOTAXIS PROTEIN MOTA"/>
    <property type="match status" value="1"/>
</dbReference>
<organism evidence="11 12">
    <name type="scientific">Candidatus Methylospira mobilis</name>
    <dbReference type="NCBI Taxonomy" id="1808979"/>
    <lineage>
        <taxon>Bacteria</taxon>
        <taxon>Pseudomonadati</taxon>
        <taxon>Pseudomonadota</taxon>
        <taxon>Gammaproteobacteria</taxon>
        <taxon>Methylococcales</taxon>
        <taxon>Methylococcaceae</taxon>
        <taxon>Candidatus Methylospira</taxon>
    </lineage>
</organism>
<evidence type="ECO:0000256" key="2">
    <source>
        <dbReference type="ARBA" id="ARBA00022475"/>
    </source>
</evidence>
<dbReference type="PANTHER" id="PTHR30433:SF3">
    <property type="entry name" value="MOTILITY PROTEIN A"/>
    <property type="match status" value="1"/>
</dbReference>
<keyword evidence="6 8" id="KW-0472">Membrane</keyword>
<feature type="domain" description="Motility protein A N-terminal" evidence="10">
    <location>
        <begin position="6"/>
        <end position="72"/>
    </location>
</feature>
<feature type="domain" description="MotA/TolQ/ExbB proton channel" evidence="9">
    <location>
        <begin position="102"/>
        <end position="220"/>
    </location>
</feature>
<evidence type="ECO:0000313" key="12">
    <source>
        <dbReference type="Proteomes" id="UP000325755"/>
    </source>
</evidence>
<evidence type="ECO:0000256" key="8">
    <source>
        <dbReference type="SAM" id="Phobius"/>
    </source>
</evidence>
<keyword evidence="11" id="KW-0969">Cilium</keyword>
<comment type="subcellular location">
    <subcellularLocation>
        <location evidence="1">Cell membrane</location>
        <topology evidence="1">Multi-pass membrane protein</topology>
    </subcellularLocation>
    <subcellularLocation>
        <location evidence="7">Membrane</location>
        <topology evidence="7">Multi-pass membrane protein</topology>
    </subcellularLocation>
</comment>
<evidence type="ECO:0000256" key="5">
    <source>
        <dbReference type="ARBA" id="ARBA00022989"/>
    </source>
</evidence>
<evidence type="ECO:0000256" key="7">
    <source>
        <dbReference type="RuleBase" id="RU004057"/>
    </source>
</evidence>
<reference evidence="11 12" key="1">
    <citation type="submission" date="2019-09" db="EMBL/GenBank/DDBJ databases">
        <title>Ecophysiology of the spiral-shaped methanotroph Methylospira mobilis as revealed by the complete genome sequence.</title>
        <authorList>
            <person name="Oshkin I.Y."/>
            <person name="Dedysh S.N."/>
            <person name="Miroshnikov K."/>
            <person name="Danilova O.V."/>
            <person name="Hakobyan A."/>
            <person name="Liesack W."/>
        </authorList>
    </citation>
    <scope>NUCLEOTIDE SEQUENCE [LARGE SCALE GENOMIC DNA]</scope>
    <source>
        <strain evidence="11 12">Shm1</strain>
    </source>
</reference>
<name>A0A5Q0BFW1_9GAMM</name>
<dbReference type="Pfam" id="PF20560">
    <property type="entry name" value="MotA_N"/>
    <property type="match status" value="1"/>
</dbReference>
<keyword evidence="5 8" id="KW-1133">Transmembrane helix</keyword>
<evidence type="ECO:0000256" key="4">
    <source>
        <dbReference type="ARBA" id="ARBA00022779"/>
    </source>
</evidence>
<keyword evidence="2" id="KW-1003">Cell membrane</keyword>
<dbReference type="RefSeq" id="WP_153248424.1">
    <property type="nucleotide sequence ID" value="NZ_CP044205.1"/>
</dbReference>
<evidence type="ECO:0000313" key="11">
    <source>
        <dbReference type="EMBL" id="QFY42429.1"/>
    </source>
</evidence>
<proteinExistence type="inferred from homology"/>
<dbReference type="KEGG" id="mmob:F6R98_07150"/>
<dbReference type="AlphaFoldDB" id="A0A5Q0BFW1"/>
<accession>A0A5Q0BFW1</accession>
<dbReference type="GO" id="GO:0015031">
    <property type="term" value="P:protein transport"/>
    <property type="evidence" value="ECO:0007669"/>
    <property type="project" value="UniProtKB-KW"/>
</dbReference>
<evidence type="ECO:0000256" key="6">
    <source>
        <dbReference type="ARBA" id="ARBA00023136"/>
    </source>
</evidence>
<protein>
    <submittedName>
        <fullName evidence="11">Flagellar motor protein</fullName>
    </submittedName>
</protein>
<evidence type="ECO:0000256" key="3">
    <source>
        <dbReference type="ARBA" id="ARBA00022692"/>
    </source>
</evidence>
<dbReference type="InterPro" id="IPR002898">
    <property type="entry name" value="MotA_ExbB_proton_chnl"/>
</dbReference>
<feature type="transmembrane region" description="Helical" evidence="8">
    <location>
        <begin position="145"/>
        <end position="166"/>
    </location>
</feature>
<dbReference type="NCBIfam" id="NF006583">
    <property type="entry name" value="PRK09109.1"/>
    <property type="match status" value="1"/>
</dbReference>
<gene>
    <name evidence="11" type="ORF">F6R98_07150</name>
</gene>
<dbReference type="GO" id="GO:0006935">
    <property type="term" value="P:chemotaxis"/>
    <property type="evidence" value="ECO:0007669"/>
    <property type="project" value="InterPro"/>
</dbReference>
<dbReference type="EMBL" id="CP044205">
    <property type="protein sequence ID" value="QFY42429.1"/>
    <property type="molecule type" value="Genomic_DNA"/>
</dbReference>
<comment type="similarity">
    <text evidence="7">Belongs to the exbB/tolQ family.</text>
</comment>
<evidence type="ECO:0000259" key="9">
    <source>
        <dbReference type="Pfam" id="PF01618"/>
    </source>
</evidence>
<keyword evidence="7" id="KW-0813">Transport</keyword>
<evidence type="ECO:0000259" key="10">
    <source>
        <dbReference type="Pfam" id="PF20560"/>
    </source>
</evidence>
<evidence type="ECO:0000256" key="1">
    <source>
        <dbReference type="ARBA" id="ARBA00004651"/>
    </source>
</evidence>
<keyword evidence="7" id="KW-0653">Protein transport</keyword>
<dbReference type="InParanoid" id="A0A5Q0BFW1"/>
<dbReference type="Proteomes" id="UP000325755">
    <property type="component" value="Chromosome"/>
</dbReference>
<dbReference type="OrthoDB" id="9806929at2"/>